<dbReference type="Proteomes" id="UP000215902">
    <property type="component" value="Unassembled WGS sequence"/>
</dbReference>
<keyword evidence="6" id="KW-1185">Reference proteome</keyword>
<sequence length="287" mass="32138">PMSSLLWQAVSARSLRCLCRCPPARLMSQQQQQQQQQQDHEQYKHSQQQQQQEEDAKRRKKLAVLSCALTTTVFAGFYVWKESRLRQLEAQVTQGRVGSESSFGSSSVGRGGGQSDGALAVGGDFRLLDQRGRYVSRAELSGNSGWLLLYFGFCHCPDICPEQMEKMAEVVERLRLAKDPLRITPVFVSIDPERDTPALVKEYIADFSDKFIGLTGTKAEVDEVAKKYRVYYSKGPVDQDGDYIVDHAIIMYLVSPDGSVVDYYGQTKTPREIAGCIAKVVKSHRAA</sequence>
<evidence type="ECO:0000313" key="5">
    <source>
        <dbReference type="EMBL" id="PAA80431.1"/>
    </source>
</evidence>
<gene>
    <name evidence="5" type="ORF">BOX15_Mlig031225g2</name>
</gene>
<dbReference type="Pfam" id="PF02630">
    <property type="entry name" value="SCO1-SenC"/>
    <property type="match status" value="1"/>
</dbReference>
<evidence type="ECO:0000256" key="2">
    <source>
        <dbReference type="PIRSR" id="PIRSR603782-1"/>
    </source>
</evidence>
<accession>A0A267G2Y3</accession>
<dbReference type="PANTHER" id="PTHR12151:SF25">
    <property type="entry name" value="LINALOOL DEHYDRATASE_ISOMERASE DOMAIN-CONTAINING PROTEIN"/>
    <property type="match status" value="1"/>
</dbReference>
<dbReference type="Gene3D" id="3.40.30.10">
    <property type="entry name" value="Glutaredoxin"/>
    <property type="match status" value="1"/>
</dbReference>
<dbReference type="GO" id="GO:0046872">
    <property type="term" value="F:metal ion binding"/>
    <property type="evidence" value="ECO:0007669"/>
    <property type="project" value="UniProtKB-KW"/>
</dbReference>
<dbReference type="EMBL" id="NIVC01000581">
    <property type="protein sequence ID" value="PAA80431.1"/>
    <property type="molecule type" value="Genomic_DNA"/>
</dbReference>
<comment type="caution">
    <text evidence="5">The sequence shown here is derived from an EMBL/GenBank/DDBJ whole genome shotgun (WGS) entry which is preliminary data.</text>
</comment>
<feature type="binding site" evidence="2">
    <location>
        <position position="160"/>
    </location>
    <ligand>
        <name>Cu cation</name>
        <dbReference type="ChEBI" id="CHEBI:23378"/>
    </ligand>
</feature>
<organism evidence="5 6">
    <name type="scientific">Macrostomum lignano</name>
    <dbReference type="NCBI Taxonomy" id="282301"/>
    <lineage>
        <taxon>Eukaryota</taxon>
        <taxon>Metazoa</taxon>
        <taxon>Spiralia</taxon>
        <taxon>Lophotrochozoa</taxon>
        <taxon>Platyhelminthes</taxon>
        <taxon>Rhabditophora</taxon>
        <taxon>Macrostomorpha</taxon>
        <taxon>Macrostomida</taxon>
        <taxon>Macrostomidae</taxon>
        <taxon>Macrostomum</taxon>
    </lineage>
</organism>
<dbReference type="InterPro" id="IPR003782">
    <property type="entry name" value="SCO1/SenC"/>
</dbReference>
<dbReference type="InterPro" id="IPR036249">
    <property type="entry name" value="Thioredoxin-like_sf"/>
</dbReference>
<feature type="disulfide bond" description="Redox-active" evidence="3">
    <location>
        <begin position="156"/>
        <end position="160"/>
    </location>
</feature>
<dbReference type="STRING" id="282301.A0A267G2Y3"/>
<dbReference type="OrthoDB" id="270009at2759"/>
<dbReference type="GO" id="GO:0008535">
    <property type="term" value="P:respiratory chain complex IV assembly"/>
    <property type="evidence" value="ECO:0007669"/>
    <property type="project" value="UniProtKB-ARBA"/>
</dbReference>
<proteinExistence type="inferred from homology"/>
<evidence type="ECO:0000256" key="1">
    <source>
        <dbReference type="ARBA" id="ARBA00010996"/>
    </source>
</evidence>
<keyword evidence="3" id="KW-1015">Disulfide bond</keyword>
<feature type="binding site" evidence="2">
    <location>
        <position position="156"/>
    </location>
    <ligand>
        <name>Cu cation</name>
        <dbReference type="ChEBI" id="CHEBI:23378"/>
    </ligand>
</feature>
<evidence type="ECO:0000313" key="6">
    <source>
        <dbReference type="Proteomes" id="UP000215902"/>
    </source>
</evidence>
<evidence type="ECO:0000256" key="3">
    <source>
        <dbReference type="PIRSR" id="PIRSR603782-2"/>
    </source>
</evidence>
<dbReference type="AlphaFoldDB" id="A0A267G2Y3"/>
<feature type="binding site" evidence="2">
    <location>
        <position position="247"/>
    </location>
    <ligand>
        <name>Cu cation</name>
        <dbReference type="ChEBI" id="CHEBI:23378"/>
    </ligand>
</feature>
<reference evidence="5 6" key="1">
    <citation type="submission" date="2017-06" db="EMBL/GenBank/DDBJ databases">
        <title>A platform for efficient transgenesis in Macrostomum lignano, a flatworm model organism for stem cell research.</title>
        <authorList>
            <person name="Berezikov E."/>
        </authorList>
    </citation>
    <scope>NUCLEOTIDE SEQUENCE [LARGE SCALE GENOMIC DNA]</scope>
    <source>
        <strain evidence="5">DV1</strain>
        <tissue evidence="5">Whole organism</tissue>
    </source>
</reference>
<dbReference type="PANTHER" id="PTHR12151">
    <property type="entry name" value="ELECTRON TRANSPORT PROTIN SCO1/SENC FAMILY MEMBER"/>
    <property type="match status" value="1"/>
</dbReference>
<dbReference type="SUPFAM" id="SSF52833">
    <property type="entry name" value="Thioredoxin-like"/>
    <property type="match status" value="1"/>
</dbReference>
<comment type="similarity">
    <text evidence="1">Belongs to the SCO1/2 family.</text>
</comment>
<name>A0A267G2Y3_9PLAT</name>
<keyword evidence="2" id="KW-0479">Metal-binding</keyword>
<evidence type="ECO:0008006" key="7">
    <source>
        <dbReference type="Google" id="ProtNLM"/>
    </source>
</evidence>
<protein>
    <recommendedName>
        <fullName evidence="7">Thioredoxin domain-containing protein</fullName>
    </recommendedName>
</protein>
<dbReference type="FunFam" id="3.40.30.10:FF:000013">
    <property type="entry name" value="Blast:Protein SCO1 homolog, mitochondrial"/>
    <property type="match status" value="1"/>
</dbReference>
<keyword evidence="2" id="KW-0186">Copper</keyword>
<dbReference type="CDD" id="cd02968">
    <property type="entry name" value="SCO"/>
    <property type="match status" value="1"/>
</dbReference>
<feature type="region of interest" description="Disordered" evidence="4">
    <location>
        <begin position="30"/>
        <end position="55"/>
    </location>
</feature>
<evidence type="ECO:0000256" key="4">
    <source>
        <dbReference type="SAM" id="MobiDB-lite"/>
    </source>
</evidence>
<feature type="non-terminal residue" evidence="5">
    <location>
        <position position="1"/>
    </location>
</feature>